<proteinExistence type="predicted"/>
<reference evidence="3" key="2">
    <citation type="submission" date="2023-08" db="EMBL/GenBank/DDBJ databases">
        <title>Identification and characterization of horizontal gene transfer across gut microbiota members of farm animals based on homology search.</title>
        <authorList>
            <person name="Schwarzerova J."/>
            <person name="Nykrynova M."/>
            <person name="Jureckova K."/>
            <person name="Cejkova D."/>
            <person name="Rychlik I."/>
        </authorList>
    </citation>
    <scope>NUCLEOTIDE SEQUENCE</scope>
    <source>
        <strain evidence="3">ET15</strain>
        <strain evidence="2">ET37</strain>
    </source>
</reference>
<dbReference type="Proteomes" id="UP001167831">
    <property type="component" value="Unassembled WGS sequence"/>
</dbReference>
<dbReference type="PANTHER" id="PTHR47260:SF1">
    <property type="entry name" value="UPF0644 PROTEIN PB2B4.06"/>
    <property type="match status" value="1"/>
</dbReference>
<dbReference type="InterPro" id="IPR052061">
    <property type="entry name" value="PTE-AB_protein"/>
</dbReference>
<dbReference type="AlphaFoldDB" id="A0AAW7JSU3"/>
<protein>
    <submittedName>
        <fullName evidence="3">PaaI family thioesterase</fullName>
        <ecNumber evidence="3">3.1.2.-</ecNumber>
    </submittedName>
</protein>
<organism evidence="3 5">
    <name type="scientific">Leyella lascolaii</name>
    <dbReference type="NCBI Taxonomy" id="1776379"/>
    <lineage>
        <taxon>Bacteria</taxon>
        <taxon>Pseudomonadati</taxon>
        <taxon>Bacteroidota</taxon>
        <taxon>Bacteroidia</taxon>
        <taxon>Bacteroidales</taxon>
        <taxon>Prevotellaceae</taxon>
        <taxon>Leyella</taxon>
    </lineage>
</organism>
<dbReference type="EC" id="3.1.2.-" evidence="3"/>
<dbReference type="InterPro" id="IPR006683">
    <property type="entry name" value="Thioestr_dom"/>
</dbReference>
<evidence type="ECO:0000313" key="4">
    <source>
        <dbReference type="Proteomes" id="UP001167831"/>
    </source>
</evidence>
<dbReference type="EMBL" id="JAUEIE010000022">
    <property type="protein sequence ID" value="MDN0023854.1"/>
    <property type="molecule type" value="Genomic_DNA"/>
</dbReference>
<dbReference type="SUPFAM" id="SSF54637">
    <property type="entry name" value="Thioesterase/thiol ester dehydrase-isomerase"/>
    <property type="match status" value="1"/>
</dbReference>
<keyword evidence="3" id="KW-0378">Hydrolase</keyword>
<evidence type="ECO:0000259" key="1">
    <source>
        <dbReference type="Pfam" id="PF03061"/>
    </source>
</evidence>
<dbReference type="GO" id="GO:0016790">
    <property type="term" value="F:thiolester hydrolase activity"/>
    <property type="evidence" value="ECO:0007669"/>
    <property type="project" value="UniProtKB-ARBA"/>
</dbReference>
<reference evidence="3" key="1">
    <citation type="submission" date="2023-06" db="EMBL/GenBank/DDBJ databases">
        <authorList>
            <person name="Zeman M."/>
            <person name="Kubasova T."/>
            <person name="Jahodarova E."/>
            <person name="Nykrynova M."/>
            <person name="Rychlik I."/>
        </authorList>
    </citation>
    <scope>NUCLEOTIDE SEQUENCE</scope>
    <source>
        <strain evidence="3">ET15</strain>
        <strain evidence="2">ET37</strain>
    </source>
</reference>
<dbReference type="PANTHER" id="PTHR47260">
    <property type="entry name" value="UPF0644 PROTEIN PB2B4.06"/>
    <property type="match status" value="1"/>
</dbReference>
<comment type="caution">
    <text evidence="3">The sequence shown here is derived from an EMBL/GenBank/DDBJ whole genome shotgun (WGS) entry which is preliminary data.</text>
</comment>
<dbReference type="EMBL" id="JAUEIF010000019">
    <property type="protein sequence ID" value="MDN0026408.1"/>
    <property type="molecule type" value="Genomic_DNA"/>
</dbReference>
<gene>
    <name evidence="2" type="ORF">QVN81_12665</name>
    <name evidence="3" type="ORF">QVN84_12930</name>
</gene>
<name>A0AAW7JSU3_9BACT</name>
<dbReference type="InterPro" id="IPR029069">
    <property type="entry name" value="HotDog_dom_sf"/>
</dbReference>
<dbReference type="Gene3D" id="3.10.129.10">
    <property type="entry name" value="Hotdog Thioesterase"/>
    <property type="match status" value="1"/>
</dbReference>
<dbReference type="CDD" id="cd03443">
    <property type="entry name" value="PaaI_thioesterase"/>
    <property type="match status" value="1"/>
</dbReference>
<sequence>MRKIRNPFIGKEGYNCFGCSPDNPFGLHMEFYEDGDDVVSYWHPHDHFQGWTGVMHGGILATMIDETAGWVVMRKLQTSGMTSRLNLKYLYPVSSDSSQVTVRARITGRKRNYCVISVSLEDETGRTCVEAEAVYFAFNKERADEMGFSGCELYEE</sequence>
<feature type="domain" description="Thioesterase" evidence="1">
    <location>
        <begin position="53"/>
        <end position="128"/>
    </location>
</feature>
<dbReference type="Pfam" id="PF03061">
    <property type="entry name" value="4HBT"/>
    <property type="match status" value="1"/>
</dbReference>
<evidence type="ECO:0000313" key="5">
    <source>
        <dbReference type="Proteomes" id="UP001168478"/>
    </source>
</evidence>
<dbReference type="Proteomes" id="UP001168478">
    <property type="component" value="Unassembled WGS sequence"/>
</dbReference>
<keyword evidence="4" id="KW-1185">Reference proteome</keyword>
<evidence type="ECO:0000313" key="2">
    <source>
        <dbReference type="EMBL" id="MDN0023854.1"/>
    </source>
</evidence>
<accession>A0AAW7JSU3</accession>
<evidence type="ECO:0000313" key="3">
    <source>
        <dbReference type="EMBL" id="MDN0026408.1"/>
    </source>
</evidence>
<dbReference type="RefSeq" id="WP_289826273.1">
    <property type="nucleotide sequence ID" value="NZ_JAUEIE010000022.1"/>
</dbReference>